<dbReference type="NCBIfam" id="TIGR01430">
    <property type="entry name" value="aden_deam"/>
    <property type="match status" value="1"/>
</dbReference>
<comment type="caution">
    <text evidence="9">The sequence shown here is derived from an EMBL/GenBank/DDBJ whole genome shotgun (WGS) entry which is preliminary data.</text>
</comment>
<dbReference type="GO" id="GO:0004000">
    <property type="term" value="F:adenosine deaminase activity"/>
    <property type="evidence" value="ECO:0007669"/>
    <property type="project" value="TreeGrafter"/>
</dbReference>
<keyword evidence="6" id="KW-0862">Zinc</keyword>
<proteinExistence type="inferred from homology"/>
<organism evidence="9 10">
    <name type="scientific">Rarobacter faecitabidus</name>
    <dbReference type="NCBI Taxonomy" id="13243"/>
    <lineage>
        <taxon>Bacteria</taxon>
        <taxon>Bacillati</taxon>
        <taxon>Actinomycetota</taxon>
        <taxon>Actinomycetes</taxon>
        <taxon>Micrococcales</taxon>
        <taxon>Rarobacteraceae</taxon>
        <taxon>Rarobacter</taxon>
    </lineage>
</organism>
<evidence type="ECO:0000313" key="10">
    <source>
        <dbReference type="Proteomes" id="UP000315389"/>
    </source>
</evidence>
<evidence type="ECO:0000313" key="9">
    <source>
        <dbReference type="EMBL" id="TQL64203.1"/>
    </source>
</evidence>
<dbReference type="Proteomes" id="UP000315389">
    <property type="component" value="Unassembled WGS sequence"/>
</dbReference>
<evidence type="ECO:0000256" key="3">
    <source>
        <dbReference type="ARBA" id="ARBA00012784"/>
    </source>
</evidence>
<evidence type="ECO:0000256" key="1">
    <source>
        <dbReference type="ARBA" id="ARBA00001947"/>
    </source>
</evidence>
<comment type="cofactor">
    <cofactor evidence="1">
        <name>Zn(2+)</name>
        <dbReference type="ChEBI" id="CHEBI:29105"/>
    </cofactor>
</comment>
<evidence type="ECO:0000256" key="7">
    <source>
        <dbReference type="ARBA" id="ARBA00023080"/>
    </source>
</evidence>
<dbReference type="EC" id="3.5.4.4" evidence="3"/>
<evidence type="ECO:0000256" key="6">
    <source>
        <dbReference type="ARBA" id="ARBA00022833"/>
    </source>
</evidence>
<keyword evidence="10" id="KW-1185">Reference proteome</keyword>
<dbReference type="AlphaFoldDB" id="A0A542ZV12"/>
<sequence>MLDIGSLPKVLLHDHLDGGLRPSTIIELAHEIGHELPAGEPAGLAAWFEEAANSGSLVRYLETFEHTIAVMQAPAALSRVAREAVEDLSADGVIYAELRWAPEQHQRRGLSLDATVAAVQEGIEHGVAAAARRGHTILVNQIITAMRHADRWQEIAELAVANRDAGVAGFDIAGAEAGYPADRFPEVWQYLADESLPVTIHAGEADGVTSVASAIHRGHALRIGHGVRIRDDISVGDGVSTYGRTAAWIRDWRIPLEVCPSSNVQTGAAPSISAHPISLLRDHDFAVTINTDNRLMSATSMTREMELLVREAGWTPDDLLGATLTAARNAFIPHDARRQLTETILAAFRPHIADNRRHTS</sequence>
<dbReference type="InterPro" id="IPR032466">
    <property type="entry name" value="Metal_Hydrolase"/>
</dbReference>
<evidence type="ECO:0000256" key="5">
    <source>
        <dbReference type="ARBA" id="ARBA00022801"/>
    </source>
</evidence>
<dbReference type="GO" id="GO:0006154">
    <property type="term" value="P:adenosine catabolic process"/>
    <property type="evidence" value="ECO:0007669"/>
    <property type="project" value="TreeGrafter"/>
</dbReference>
<keyword evidence="4" id="KW-0479">Metal-binding</keyword>
<keyword evidence="7" id="KW-0546">Nucleotide metabolism</keyword>
<dbReference type="Pfam" id="PF00962">
    <property type="entry name" value="A_deaminase"/>
    <property type="match status" value="1"/>
</dbReference>
<dbReference type="EMBL" id="VFOS01000001">
    <property type="protein sequence ID" value="TQL64203.1"/>
    <property type="molecule type" value="Genomic_DNA"/>
</dbReference>
<name>A0A542ZV12_RARFA</name>
<dbReference type="PANTHER" id="PTHR11409">
    <property type="entry name" value="ADENOSINE DEAMINASE"/>
    <property type="match status" value="1"/>
</dbReference>
<dbReference type="GO" id="GO:0009117">
    <property type="term" value="P:nucleotide metabolic process"/>
    <property type="evidence" value="ECO:0007669"/>
    <property type="project" value="UniProtKB-KW"/>
</dbReference>
<dbReference type="Gene3D" id="3.20.20.140">
    <property type="entry name" value="Metal-dependent hydrolases"/>
    <property type="match status" value="1"/>
</dbReference>
<dbReference type="GO" id="GO:0046103">
    <property type="term" value="P:inosine biosynthetic process"/>
    <property type="evidence" value="ECO:0007669"/>
    <property type="project" value="TreeGrafter"/>
</dbReference>
<dbReference type="NCBIfam" id="NF006847">
    <property type="entry name" value="PRK09358.1-2"/>
    <property type="match status" value="1"/>
</dbReference>
<evidence type="ECO:0000256" key="2">
    <source>
        <dbReference type="ARBA" id="ARBA00006676"/>
    </source>
</evidence>
<dbReference type="GO" id="GO:0005829">
    <property type="term" value="C:cytosol"/>
    <property type="evidence" value="ECO:0007669"/>
    <property type="project" value="TreeGrafter"/>
</dbReference>
<keyword evidence="5" id="KW-0378">Hydrolase</keyword>
<feature type="domain" description="Adenosine deaminase" evidence="8">
    <location>
        <begin position="8"/>
        <end position="345"/>
    </location>
</feature>
<evidence type="ECO:0000259" key="8">
    <source>
        <dbReference type="Pfam" id="PF00962"/>
    </source>
</evidence>
<dbReference type="SUPFAM" id="SSF51556">
    <property type="entry name" value="Metallo-dependent hydrolases"/>
    <property type="match status" value="1"/>
</dbReference>
<dbReference type="GO" id="GO:0043103">
    <property type="term" value="P:hypoxanthine salvage"/>
    <property type="evidence" value="ECO:0007669"/>
    <property type="project" value="TreeGrafter"/>
</dbReference>
<comment type="similarity">
    <text evidence="2">Belongs to the metallo-dependent hydrolases superfamily. Adenosine and AMP deaminases family.</text>
</comment>
<protein>
    <recommendedName>
        <fullName evidence="3">adenosine deaminase</fullName>
        <ecNumber evidence="3">3.5.4.4</ecNumber>
    </recommendedName>
</protein>
<dbReference type="PANTHER" id="PTHR11409:SF43">
    <property type="entry name" value="ADENOSINE DEAMINASE"/>
    <property type="match status" value="1"/>
</dbReference>
<evidence type="ECO:0000256" key="4">
    <source>
        <dbReference type="ARBA" id="ARBA00022723"/>
    </source>
</evidence>
<gene>
    <name evidence="9" type="ORF">FB461_0697</name>
</gene>
<reference evidence="9 10" key="1">
    <citation type="submission" date="2019-06" db="EMBL/GenBank/DDBJ databases">
        <title>Sequencing the genomes of 1000 actinobacteria strains.</title>
        <authorList>
            <person name="Klenk H.-P."/>
        </authorList>
    </citation>
    <scope>NUCLEOTIDE SEQUENCE [LARGE SCALE GENOMIC DNA]</scope>
    <source>
        <strain evidence="9 10">DSM 4813</strain>
    </source>
</reference>
<dbReference type="GO" id="GO:0046872">
    <property type="term" value="F:metal ion binding"/>
    <property type="evidence" value="ECO:0007669"/>
    <property type="project" value="UniProtKB-KW"/>
</dbReference>
<dbReference type="FunFam" id="3.20.20.140:FF:000020">
    <property type="entry name" value="Adenosine deaminase"/>
    <property type="match status" value="1"/>
</dbReference>
<dbReference type="InterPro" id="IPR006330">
    <property type="entry name" value="Ado/ade_deaminase"/>
</dbReference>
<accession>A0A542ZV12</accession>
<dbReference type="InterPro" id="IPR001365">
    <property type="entry name" value="A_deaminase_dom"/>
</dbReference>